<evidence type="ECO:0000313" key="4">
    <source>
        <dbReference type="EMBL" id="KAF4965936.1"/>
    </source>
</evidence>
<keyword evidence="1" id="KW-0175">Coiled coil</keyword>
<feature type="compositionally biased region" description="Polar residues" evidence="2">
    <location>
        <begin position="851"/>
        <end position="864"/>
    </location>
</feature>
<dbReference type="GO" id="GO:0046474">
    <property type="term" value="P:glycerophospholipid biosynthetic process"/>
    <property type="evidence" value="ECO:0007669"/>
    <property type="project" value="TreeGrafter"/>
</dbReference>
<accession>A0A8H4TXP5</accession>
<feature type="compositionally biased region" description="Pro residues" evidence="2">
    <location>
        <begin position="728"/>
        <end position="737"/>
    </location>
</feature>
<dbReference type="EMBL" id="JABEXW010000317">
    <property type="protein sequence ID" value="KAF4965936.1"/>
    <property type="molecule type" value="Genomic_DNA"/>
</dbReference>
<evidence type="ECO:0000256" key="2">
    <source>
        <dbReference type="SAM" id="MobiDB-lite"/>
    </source>
</evidence>
<keyword evidence="5" id="KW-1185">Reference proteome</keyword>
<feature type="region of interest" description="Disordered" evidence="2">
    <location>
        <begin position="780"/>
        <end position="810"/>
    </location>
</feature>
<dbReference type="NCBIfam" id="TIGR01456">
    <property type="entry name" value="CECR5"/>
    <property type="match status" value="1"/>
</dbReference>
<gene>
    <name evidence="4" type="ORF">FSARC_6323</name>
</gene>
<organism evidence="4 5">
    <name type="scientific">Fusarium sarcochroum</name>
    <dbReference type="NCBI Taxonomy" id="1208366"/>
    <lineage>
        <taxon>Eukaryota</taxon>
        <taxon>Fungi</taxon>
        <taxon>Dikarya</taxon>
        <taxon>Ascomycota</taxon>
        <taxon>Pezizomycotina</taxon>
        <taxon>Sordariomycetes</taxon>
        <taxon>Hypocreomycetidae</taxon>
        <taxon>Hypocreales</taxon>
        <taxon>Nectriaceae</taxon>
        <taxon>Fusarium</taxon>
        <taxon>Fusarium lateritium species complex</taxon>
    </lineage>
</organism>
<dbReference type="InterPro" id="IPR018306">
    <property type="entry name" value="Phage_T5_Orf172_DNA-bd"/>
</dbReference>
<feature type="region of interest" description="Disordered" evidence="2">
    <location>
        <begin position="911"/>
        <end position="935"/>
    </location>
</feature>
<dbReference type="InterPro" id="IPR006353">
    <property type="entry name" value="HAD-SF_hydro_IIA_CECR5"/>
</dbReference>
<reference evidence="4" key="2">
    <citation type="submission" date="2020-05" db="EMBL/GenBank/DDBJ databases">
        <authorList>
            <person name="Kim H.-S."/>
            <person name="Proctor R.H."/>
            <person name="Brown D.W."/>
        </authorList>
    </citation>
    <scope>NUCLEOTIDE SEQUENCE</scope>
    <source>
        <strain evidence="4">NRRL 20472</strain>
    </source>
</reference>
<dbReference type="Pfam" id="PF13242">
    <property type="entry name" value="Hydrolase_like"/>
    <property type="match status" value="1"/>
</dbReference>
<sequence length="1188" mass="134101">MQRFGVVGQCRFAARRWLTQPRCVAPMAATALRVSSGSQRTFHTSRIALSKPKGLLDVNPNHFEEPTDLARKLFSEFAFAFDIDGVLYQGRNRVDGAEKVIKMLRSNGIRYVFLTNGGCVPEDNKADTLQERLQLAKHDDVIKGRMILSHTPMSGWSEDLKNNGTILITGSHPEKARQIALDYGFKHVVTPADILAGCKDVFPFEHLEGEINGKPAPLPEGKRVPLLKDPYTTNVPANALKIDHIFIWNDPRDWSLDIQLIHDLLISHQGYLGTVSTMNGDKSLPNNGWQQDGQPGLWISNLDLLWKTNYPVNRFGTGAFMEALKGVWSTTTSGKELQFSALGKPSYHTYKYAHERLLQYYHDMACNRGQSPEHDVSKCHPLRRVYMIGDNPESDIRGAAEFEAEDGTEWVPILVRTGVWRQTSTEKEPRYKPAVIVDDVVDAVVWALNNEGIKATREWVLSALSHTKGYVKLPPLEDGVQIDGLEDEVKYPTWGGYDQDDLRMSRTHGLQLQEMHNITLALLQMLHGSAPLQVRCLGAPHSPLEFLDSLVLTPFLSLYEPYTSTPQIHTNSPSRPVLQLLSNMGTGKDMVDSLRSLYDALEIPRTGEIKCFARLQNLTRCPHVLPNTRKLHINKFLENIVTHSSKNEDAKALEAVQSALVELTGLLECSRAKRLQPHARSCVVDEKHYSKQGTYILFIVSSRLQGWQLKRDSEKIPMGQDMSNRSPPLTPVRPGPSTPKTGRGPDRYFNEVNCKEDDDGGVVEGSTKAWKEASLRRPQLVRESQMAGQKTLVTPTRHRGSRSRYSNVHATGVREELGDSLFSPSLKADPLIVSPGSVASPAPSEVFTPCSAVSTPRSLSSTPERYSGRSIHRNNSHENQREESPTRRTGSTDDSMLLTDMMQKMKINEGDFNDQSETNEAVKEPLSNSPSRPPMKFSLKQKVRSPVRLILKHVASPVSKESLLSGYVYCFAERSAPGYLKIGSIASDELDGNIEPPISSLAKKRNKNKVKERLQKWARGCDHDLDHRFQLFMPCAVRTMERLIHQTLHEEGRKADCPAERCKKVHREWFKISESEARAVAEIWQQFSMLTPYNKMGELSEEWESYALSHREMHGNLVARKWLATEWAQTVTGVDEERKRLQNNLIQVKERRRVAEWQQKLNRAKALVAQEEEELIQRELEKLGISDK</sequence>
<comment type="caution">
    <text evidence="4">The sequence shown here is derived from an EMBL/GenBank/DDBJ whole genome shotgun (WGS) entry which is preliminary data.</text>
</comment>
<dbReference type="Proteomes" id="UP000622797">
    <property type="component" value="Unassembled WGS sequence"/>
</dbReference>
<dbReference type="GO" id="GO:0005739">
    <property type="term" value="C:mitochondrion"/>
    <property type="evidence" value="ECO:0007669"/>
    <property type="project" value="TreeGrafter"/>
</dbReference>
<evidence type="ECO:0000313" key="5">
    <source>
        <dbReference type="Proteomes" id="UP000622797"/>
    </source>
</evidence>
<dbReference type="OrthoDB" id="270009at2759"/>
<evidence type="ECO:0000256" key="1">
    <source>
        <dbReference type="SAM" id="Coils"/>
    </source>
</evidence>
<protein>
    <recommendedName>
        <fullName evidence="3">Bacteriophage T5 Orf172 DNA-binding domain-containing protein</fullName>
    </recommendedName>
</protein>
<dbReference type="InterPro" id="IPR050324">
    <property type="entry name" value="CDP-alcohol_PTase-I"/>
</dbReference>
<dbReference type="Pfam" id="PF10544">
    <property type="entry name" value="T5orf172"/>
    <property type="match status" value="1"/>
</dbReference>
<dbReference type="AlphaFoldDB" id="A0A8H4TXP5"/>
<feature type="compositionally biased region" description="Basic and acidic residues" evidence="2">
    <location>
        <begin position="875"/>
        <end position="886"/>
    </location>
</feature>
<feature type="coiled-coil region" evidence="1">
    <location>
        <begin position="1131"/>
        <end position="1181"/>
    </location>
</feature>
<feature type="region of interest" description="Disordered" evidence="2">
    <location>
        <begin position="838"/>
        <end position="895"/>
    </location>
</feature>
<dbReference type="PANTHER" id="PTHR14269">
    <property type="entry name" value="CDP-DIACYLGLYCEROL--GLYCEROL-3-PHOSPHATE 3-PHOSPHATIDYLTRANSFERASE-RELATED"/>
    <property type="match status" value="1"/>
</dbReference>
<reference evidence="4" key="1">
    <citation type="journal article" date="2020" name="BMC Genomics">
        <title>Correction to: Identification and distribution of gene clusters required for synthesis of sphingolipid metabolism inhibitors in diverse species of the filamentous fungus Fusarium.</title>
        <authorList>
            <person name="Kim H.S."/>
            <person name="Lohmar J.M."/>
            <person name="Busman M."/>
            <person name="Brown D.W."/>
            <person name="Naumann T.A."/>
            <person name="Divon H.H."/>
            <person name="Lysoe E."/>
            <person name="Uhlig S."/>
            <person name="Proctor R.H."/>
        </authorList>
    </citation>
    <scope>NUCLEOTIDE SEQUENCE</scope>
    <source>
        <strain evidence="4">NRRL 20472</strain>
    </source>
</reference>
<evidence type="ECO:0000259" key="3">
    <source>
        <dbReference type="Pfam" id="PF10544"/>
    </source>
</evidence>
<dbReference type="Pfam" id="PF13344">
    <property type="entry name" value="Hydrolase_6"/>
    <property type="match status" value="1"/>
</dbReference>
<dbReference type="Gene3D" id="3.40.50.1000">
    <property type="entry name" value="HAD superfamily/HAD-like"/>
    <property type="match status" value="2"/>
</dbReference>
<dbReference type="NCBIfam" id="TIGR01460">
    <property type="entry name" value="HAD-SF-IIA"/>
    <property type="match status" value="1"/>
</dbReference>
<dbReference type="InterPro" id="IPR036412">
    <property type="entry name" value="HAD-like_sf"/>
</dbReference>
<dbReference type="InterPro" id="IPR006357">
    <property type="entry name" value="HAD-SF_hydro_IIA"/>
</dbReference>
<feature type="region of interest" description="Disordered" evidence="2">
    <location>
        <begin position="717"/>
        <end position="749"/>
    </location>
</feature>
<proteinExistence type="predicted"/>
<dbReference type="InterPro" id="IPR023214">
    <property type="entry name" value="HAD_sf"/>
</dbReference>
<dbReference type="PANTHER" id="PTHR14269:SF57">
    <property type="entry name" value="SUPERFAMILY HYDROLASE, PUTATIVE (AFU_ORTHOLOGUE AFUA_2G02580)-RELATED"/>
    <property type="match status" value="1"/>
</dbReference>
<dbReference type="SUPFAM" id="SSF56784">
    <property type="entry name" value="HAD-like"/>
    <property type="match status" value="1"/>
</dbReference>
<feature type="domain" description="Bacteriophage T5 Orf172 DNA-binding" evidence="3">
    <location>
        <begin position="1008"/>
        <end position="1084"/>
    </location>
</feature>
<name>A0A8H4TXP5_9HYPO</name>